<evidence type="ECO:0000256" key="1">
    <source>
        <dbReference type="SAM" id="MobiDB-lite"/>
    </source>
</evidence>
<feature type="compositionally biased region" description="Basic and acidic residues" evidence="1">
    <location>
        <begin position="73"/>
        <end position="117"/>
    </location>
</feature>
<dbReference type="OrthoDB" id="407658at2759"/>
<gene>
    <name evidence="2" type="ordered locus">AALP_Aa8g418900</name>
</gene>
<name>A0A087GCV6_ARAAL</name>
<accession>A0A087GCV6</accession>
<evidence type="ECO:0000313" key="2">
    <source>
        <dbReference type="EMBL" id="KFK27708.1"/>
    </source>
</evidence>
<reference evidence="3" key="1">
    <citation type="journal article" date="2015" name="Nat. Plants">
        <title>Genome expansion of Arabis alpina linked with retrotransposition and reduced symmetric DNA methylation.</title>
        <authorList>
            <person name="Willing E.M."/>
            <person name="Rawat V."/>
            <person name="Mandakova T."/>
            <person name="Maumus F."/>
            <person name="James G.V."/>
            <person name="Nordstroem K.J."/>
            <person name="Becker C."/>
            <person name="Warthmann N."/>
            <person name="Chica C."/>
            <person name="Szarzynska B."/>
            <person name="Zytnicki M."/>
            <person name="Albani M.C."/>
            <person name="Kiefer C."/>
            <person name="Bergonzi S."/>
            <person name="Castaings L."/>
            <person name="Mateos J.L."/>
            <person name="Berns M.C."/>
            <person name="Bujdoso N."/>
            <person name="Piofczyk T."/>
            <person name="de Lorenzo L."/>
            <person name="Barrero-Sicilia C."/>
            <person name="Mateos I."/>
            <person name="Piednoel M."/>
            <person name="Hagmann J."/>
            <person name="Chen-Min-Tao R."/>
            <person name="Iglesias-Fernandez R."/>
            <person name="Schuster S.C."/>
            <person name="Alonso-Blanco C."/>
            <person name="Roudier F."/>
            <person name="Carbonero P."/>
            <person name="Paz-Ares J."/>
            <person name="Davis S.J."/>
            <person name="Pecinka A."/>
            <person name="Quesneville H."/>
            <person name="Colot V."/>
            <person name="Lysak M.A."/>
            <person name="Weigel D."/>
            <person name="Coupland G."/>
            <person name="Schneeberger K."/>
        </authorList>
    </citation>
    <scope>NUCLEOTIDE SEQUENCE [LARGE SCALE GENOMIC DNA]</scope>
    <source>
        <strain evidence="3">cv. Pajares</strain>
    </source>
</reference>
<feature type="region of interest" description="Disordered" evidence="1">
    <location>
        <begin position="33"/>
        <end position="117"/>
    </location>
</feature>
<dbReference type="Gramene" id="KFK27708">
    <property type="protein sequence ID" value="KFK27708"/>
    <property type="gene ID" value="AALP_AA8G418900"/>
</dbReference>
<evidence type="ECO:0000313" key="3">
    <source>
        <dbReference type="Proteomes" id="UP000029120"/>
    </source>
</evidence>
<keyword evidence="3" id="KW-1185">Reference proteome</keyword>
<protein>
    <submittedName>
        <fullName evidence="2">Uncharacterized protein</fullName>
    </submittedName>
</protein>
<feature type="compositionally biased region" description="Basic and acidic residues" evidence="1">
    <location>
        <begin position="52"/>
        <end position="66"/>
    </location>
</feature>
<dbReference type="Proteomes" id="UP000029120">
    <property type="component" value="Chromosome 8"/>
</dbReference>
<proteinExistence type="predicted"/>
<organism evidence="2 3">
    <name type="scientific">Arabis alpina</name>
    <name type="common">Alpine rock-cress</name>
    <dbReference type="NCBI Taxonomy" id="50452"/>
    <lineage>
        <taxon>Eukaryota</taxon>
        <taxon>Viridiplantae</taxon>
        <taxon>Streptophyta</taxon>
        <taxon>Embryophyta</taxon>
        <taxon>Tracheophyta</taxon>
        <taxon>Spermatophyta</taxon>
        <taxon>Magnoliopsida</taxon>
        <taxon>eudicotyledons</taxon>
        <taxon>Gunneridae</taxon>
        <taxon>Pentapetalae</taxon>
        <taxon>rosids</taxon>
        <taxon>malvids</taxon>
        <taxon>Brassicales</taxon>
        <taxon>Brassicaceae</taxon>
        <taxon>Arabideae</taxon>
        <taxon>Arabis</taxon>
    </lineage>
</organism>
<sequence>MKEAMRMPKDPKKKVKNVYQGAVQGKYAKIYIPNQEIGDTTLPYNPRGLKRERKEAKLKHKEEGSASKKKAKHKEEGSSSEKKAKLKHKEAGSSSEKKAKLKHKEERSASEKKEESE</sequence>
<dbReference type="EMBL" id="CM002876">
    <property type="protein sequence ID" value="KFK27708.1"/>
    <property type="molecule type" value="Genomic_DNA"/>
</dbReference>
<dbReference type="AlphaFoldDB" id="A0A087GCV6"/>